<proteinExistence type="inferred from homology"/>
<gene>
    <name evidence="13" type="ORF">AM588_10004012</name>
</gene>
<evidence type="ECO:0000256" key="4">
    <source>
        <dbReference type="ARBA" id="ARBA00022701"/>
    </source>
</evidence>
<dbReference type="Proteomes" id="UP000054636">
    <property type="component" value="Unassembled WGS sequence"/>
</dbReference>
<dbReference type="PANTHER" id="PTHR15454">
    <property type="entry name" value="NISCHARIN RELATED"/>
    <property type="match status" value="1"/>
</dbReference>
<evidence type="ECO:0000313" key="13">
    <source>
        <dbReference type="EMBL" id="KUF93199.1"/>
    </source>
</evidence>
<evidence type="ECO:0000256" key="2">
    <source>
        <dbReference type="ARBA" id="ARBA00022490"/>
    </source>
</evidence>
<evidence type="ECO:0000313" key="14">
    <source>
        <dbReference type="Proteomes" id="UP000054636"/>
    </source>
</evidence>
<dbReference type="InterPro" id="IPR025875">
    <property type="entry name" value="Leu-rich_rpt_4"/>
</dbReference>
<organism evidence="13 14">
    <name type="scientific">Phytophthora nicotianae</name>
    <name type="common">Potato buckeye rot agent</name>
    <name type="synonym">Phytophthora parasitica</name>
    <dbReference type="NCBI Taxonomy" id="4792"/>
    <lineage>
        <taxon>Eukaryota</taxon>
        <taxon>Sar</taxon>
        <taxon>Stramenopiles</taxon>
        <taxon>Oomycota</taxon>
        <taxon>Peronosporomycetes</taxon>
        <taxon>Peronosporales</taxon>
        <taxon>Peronosporaceae</taxon>
        <taxon>Phytophthora</taxon>
    </lineage>
</organism>
<evidence type="ECO:0000256" key="9">
    <source>
        <dbReference type="ARBA" id="ARBA00023273"/>
    </source>
</evidence>
<dbReference type="EMBL" id="LNFP01000406">
    <property type="protein sequence ID" value="KUF93199.1"/>
    <property type="molecule type" value="Genomic_DNA"/>
</dbReference>
<keyword evidence="9" id="KW-0966">Cell projection</keyword>
<sequence>MVCELCGTQSFLQARNETQEAEDMGMDITTVLKTLKRRVVKKKRNANETVIGEERNKRLKTKEHEKEKKLPELLDCVIATQMVLDSMARALIERVGTDTFPADEYPKAVKELWFKFLKTWGVKGAKPLLRCYNEFFLFYSKEEEKSMDPAATFDLLEQWDAEWEKKNEQDEVKEEEHKQAEEKKEKTGEKPRKRVKLRRRKFDELNMFSIVDLVGILVLASPIKAWEAKNSASAEESSVIKLYCQMPPIAKLDNSLNTLKNCEQLSLSTNAIDRLIPLSGMKKLRILSLGRNQIKKIEKLDDVSDTLEELWLSYNVIATLDGLSGLTNLTTLYVSNNLIKSWDELDKLASLPKLRDVLFTGNPIYENLSKEDARLNVLKRIPKVAKIDGDMVKQTERDAALGQ</sequence>
<comment type="subcellular location">
    <subcellularLocation>
        <location evidence="1">Cytoplasm</location>
        <location evidence="1">Cytoskeleton</location>
        <location evidence="1">Cilium axoneme</location>
    </subcellularLocation>
</comment>
<dbReference type="Gene3D" id="3.80.10.10">
    <property type="entry name" value="Ribonuclease Inhibitor"/>
    <property type="match status" value="1"/>
</dbReference>
<evidence type="ECO:0000256" key="10">
    <source>
        <dbReference type="ARBA" id="ARBA00049659"/>
    </source>
</evidence>
<feature type="compositionally biased region" description="Basic and acidic residues" evidence="12">
    <location>
        <begin position="167"/>
        <end position="190"/>
    </location>
</feature>
<dbReference type="InterPro" id="IPR001611">
    <property type="entry name" value="Leu-rich_rpt"/>
</dbReference>
<dbReference type="SMART" id="SM00365">
    <property type="entry name" value="LRR_SD22"/>
    <property type="match status" value="4"/>
</dbReference>
<keyword evidence="4" id="KW-0493">Microtubule</keyword>
<evidence type="ECO:0000256" key="7">
    <source>
        <dbReference type="ARBA" id="ARBA00023175"/>
    </source>
</evidence>
<evidence type="ECO:0000256" key="6">
    <source>
        <dbReference type="ARBA" id="ARBA00023017"/>
    </source>
</evidence>
<evidence type="ECO:0000256" key="11">
    <source>
        <dbReference type="ARBA" id="ARBA00049760"/>
    </source>
</evidence>
<dbReference type="GO" id="GO:0030286">
    <property type="term" value="C:dynein complex"/>
    <property type="evidence" value="ECO:0007669"/>
    <property type="project" value="UniProtKB-KW"/>
</dbReference>
<dbReference type="SUPFAM" id="SSF52058">
    <property type="entry name" value="L domain-like"/>
    <property type="match status" value="1"/>
</dbReference>
<reference evidence="13 14" key="1">
    <citation type="submission" date="2015-11" db="EMBL/GenBank/DDBJ databases">
        <title>Genomes and virulence difference between two physiological races of Phytophthora nicotianae.</title>
        <authorList>
            <person name="Liu H."/>
            <person name="Ma X."/>
            <person name="Yu H."/>
            <person name="Fang D."/>
            <person name="Li Y."/>
            <person name="Wang X."/>
            <person name="Wang W."/>
            <person name="Dong Y."/>
            <person name="Xiao B."/>
        </authorList>
    </citation>
    <scope>NUCLEOTIDE SEQUENCE [LARGE SCALE GENOMIC DNA]</scope>
    <source>
        <strain evidence="14">race 1</strain>
    </source>
</reference>
<dbReference type="AlphaFoldDB" id="A0A0W8D9Z7"/>
<dbReference type="InterPro" id="IPR032675">
    <property type="entry name" value="LRR_dom_sf"/>
</dbReference>
<keyword evidence="7" id="KW-0505">Motor protein</keyword>
<evidence type="ECO:0000256" key="8">
    <source>
        <dbReference type="ARBA" id="ARBA00023212"/>
    </source>
</evidence>
<dbReference type="FunFam" id="3.80.10.10:FF:000049">
    <property type="entry name" value="Dynein light chain 1"/>
    <property type="match status" value="1"/>
</dbReference>
<protein>
    <recommendedName>
        <fullName evidence="11">Dynein axonemal light chain 1</fullName>
    </recommendedName>
</protein>
<keyword evidence="6" id="KW-0243">Dynein</keyword>
<feature type="region of interest" description="Disordered" evidence="12">
    <location>
        <begin position="167"/>
        <end position="193"/>
    </location>
</feature>
<keyword evidence="8" id="KW-0206">Cytoskeleton</keyword>
<keyword evidence="2" id="KW-0963">Cytoplasm</keyword>
<dbReference type="Pfam" id="PF12799">
    <property type="entry name" value="LRR_4"/>
    <property type="match status" value="1"/>
</dbReference>
<dbReference type="GO" id="GO:0005874">
    <property type="term" value="C:microtubule"/>
    <property type="evidence" value="ECO:0007669"/>
    <property type="project" value="UniProtKB-KW"/>
</dbReference>
<comment type="caution">
    <text evidence="13">The sequence shown here is derived from an EMBL/GenBank/DDBJ whole genome shotgun (WGS) entry which is preliminary data.</text>
</comment>
<evidence type="ECO:0000256" key="1">
    <source>
        <dbReference type="ARBA" id="ARBA00004430"/>
    </source>
</evidence>
<keyword evidence="5" id="KW-0677">Repeat</keyword>
<dbReference type="GO" id="GO:0005930">
    <property type="term" value="C:axoneme"/>
    <property type="evidence" value="ECO:0007669"/>
    <property type="project" value="UniProtKB-SubCell"/>
</dbReference>
<comment type="similarity">
    <text evidence="10">Belongs to the dynein light chain LC1-type family.</text>
</comment>
<name>A0A0W8D9Z7_PHYNI</name>
<dbReference type="PANTHER" id="PTHR15454:SF73">
    <property type="entry name" value="DYNEIN AXONEMAL LIGHT CHAIN 1"/>
    <property type="match status" value="1"/>
</dbReference>
<dbReference type="PROSITE" id="PS51450">
    <property type="entry name" value="LRR"/>
    <property type="match status" value="3"/>
</dbReference>
<keyword evidence="3" id="KW-0433">Leucine-rich repeat</keyword>
<accession>A0A0W8D9Z7</accession>
<evidence type="ECO:0000256" key="5">
    <source>
        <dbReference type="ARBA" id="ARBA00022737"/>
    </source>
</evidence>
<evidence type="ECO:0000256" key="3">
    <source>
        <dbReference type="ARBA" id="ARBA00022614"/>
    </source>
</evidence>
<evidence type="ECO:0000256" key="12">
    <source>
        <dbReference type="SAM" id="MobiDB-lite"/>
    </source>
</evidence>